<evidence type="ECO:0000313" key="2">
    <source>
        <dbReference type="EMBL" id="SDI25152.1"/>
    </source>
</evidence>
<dbReference type="SUPFAM" id="SSF109854">
    <property type="entry name" value="DinB/YfiT-like putative metalloenzymes"/>
    <property type="match status" value="1"/>
</dbReference>
<proteinExistence type="predicted"/>
<dbReference type="Pfam" id="PF04978">
    <property type="entry name" value="MST"/>
    <property type="match status" value="1"/>
</dbReference>
<feature type="compositionally biased region" description="Polar residues" evidence="1">
    <location>
        <begin position="1"/>
        <end position="11"/>
    </location>
</feature>
<dbReference type="Proteomes" id="UP000198923">
    <property type="component" value="Unassembled WGS sequence"/>
</dbReference>
<dbReference type="STRING" id="504805.SAMN05421505_14050"/>
<sequence>MTESVPQTFAQTWPDDTRPPLPDTGDERETLVAFLDHHRQTFELKCLGVPPEHLSDLGVPPSKLSLHGLIRHLADVERWWFRQQFAKEDIPGLYYTEEDPDRDFETLDGDPAEALARWREECAVAREIVARAASLDETCVRFSTGKPISLRRIMVHMIAEYARHNGHADLLRERIDGKTGF</sequence>
<protein>
    <recommendedName>
        <fullName evidence="4">DinB superfamily protein</fullName>
    </recommendedName>
</protein>
<dbReference type="AlphaFoldDB" id="A0A1G8J270"/>
<name>A0A1G8J270_9ACTN</name>
<dbReference type="RefSeq" id="WP_093174807.1">
    <property type="nucleotide sequence ID" value="NZ_FNCN01000040.1"/>
</dbReference>
<accession>A0A1G8J270</accession>
<evidence type="ECO:0000256" key="1">
    <source>
        <dbReference type="SAM" id="MobiDB-lite"/>
    </source>
</evidence>
<dbReference type="Gene3D" id="1.20.120.450">
    <property type="entry name" value="dinb family like domain"/>
    <property type="match status" value="1"/>
</dbReference>
<gene>
    <name evidence="2" type="ORF">SAMN05421505_14050</name>
</gene>
<reference evidence="2 3" key="1">
    <citation type="submission" date="2016-10" db="EMBL/GenBank/DDBJ databases">
        <authorList>
            <person name="de Groot N.N."/>
        </authorList>
    </citation>
    <scope>NUCLEOTIDE SEQUENCE [LARGE SCALE GENOMIC DNA]</scope>
    <source>
        <strain evidence="2 3">CPCC 201354</strain>
    </source>
</reference>
<organism evidence="2 3">
    <name type="scientific">Sinosporangium album</name>
    <dbReference type="NCBI Taxonomy" id="504805"/>
    <lineage>
        <taxon>Bacteria</taxon>
        <taxon>Bacillati</taxon>
        <taxon>Actinomycetota</taxon>
        <taxon>Actinomycetes</taxon>
        <taxon>Streptosporangiales</taxon>
        <taxon>Streptosporangiaceae</taxon>
        <taxon>Sinosporangium</taxon>
    </lineage>
</organism>
<evidence type="ECO:0000313" key="3">
    <source>
        <dbReference type="Proteomes" id="UP000198923"/>
    </source>
</evidence>
<dbReference type="OrthoDB" id="4548523at2"/>
<feature type="region of interest" description="Disordered" evidence="1">
    <location>
        <begin position="1"/>
        <end position="26"/>
    </location>
</feature>
<evidence type="ECO:0008006" key="4">
    <source>
        <dbReference type="Google" id="ProtNLM"/>
    </source>
</evidence>
<dbReference type="InterPro" id="IPR034660">
    <property type="entry name" value="DinB/YfiT-like"/>
</dbReference>
<dbReference type="InterPro" id="IPR007061">
    <property type="entry name" value="MST-like"/>
</dbReference>
<keyword evidence="3" id="KW-1185">Reference proteome</keyword>
<dbReference type="EMBL" id="FNCN01000040">
    <property type="protein sequence ID" value="SDI25152.1"/>
    <property type="molecule type" value="Genomic_DNA"/>
</dbReference>